<dbReference type="Proteomes" id="UP001497382">
    <property type="component" value="Unassembled WGS sequence"/>
</dbReference>
<proteinExistence type="predicted"/>
<dbReference type="EMBL" id="CAXIEN010000551">
    <property type="protein sequence ID" value="CAL1300364.1"/>
    <property type="molecule type" value="Genomic_DNA"/>
</dbReference>
<sequence>CFKSDPLSVLVALSTLTLDEEVHVAGAGIGCVIAGLGFDSFGGHNTFFFLSVFAGCSMILSIILHLCIRGRKGSIDLTPSQNT</sequence>
<evidence type="ECO:0000256" key="1">
    <source>
        <dbReference type="SAM" id="Phobius"/>
    </source>
</evidence>
<reference evidence="2 3" key="1">
    <citation type="submission" date="2024-04" db="EMBL/GenBank/DDBJ databases">
        <authorList>
            <person name="Rising A."/>
            <person name="Reimegard J."/>
            <person name="Sonavane S."/>
            <person name="Akerstrom W."/>
            <person name="Nylinder S."/>
            <person name="Hedman E."/>
            <person name="Kallberg Y."/>
        </authorList>
    </citation>
    <scope>NUCLEOTIDE SEQUENCE [LARGE SCALE GENOMIC DNA]</scope>
</reference>
<comment type="caution">
    <text evidence="2">The sequence shown here is derived from an EMBL/GenBank/DDBJ whole genome shotgun (WGS) entry which is preliminary data.</text>
</comment>
<feature type="transmembrane region" description="Helical" evidence="1">
    <location>
        <begin position="47"/>
        <end position="68"/>
    </location>
</feature>
<feature type="non-terminal residue" evidence="2">
    <location>
        <position position="1"/>
    </location>
</feature>
<dbReference type="AlphaFoldDB" id="A0AAV2BY99"/>
<name>A0AAV2BY99_9ARAC</name>
<evidence type="ECO:0000313" key="2">
    <source>
        <dbReference type="EMBL" id="CAL1300364.1"/>
    </source>
</evidence>
<keyword evidence="1" id="KW-1133">Transmembrane helix</keyword>
<organism evidence="2 3">
    <name type="scientific">Larinioides sclopetarius</name>
    <dbReference type="NCBI Taxonomy" id="280406"/>
    <lineage>
        <taxon>Eukaryota</taxon>
        <taxon>Metazoa</taxon>
        <taxon>Ecdysozoa</taxon>
        <taxon>Arthropoda</taxon>
        <taxon>Chelicerata</taxon>
        <taxon>Arachnida</taxon>
        <taxon>Araneae</taxon>
        <taxon>Araneomorphae</taxon>
        <taxon>Entelegynae</taxon>
        <taxon>Araneoidea</taxon>
        <taxon>Araneidae</taxon>
        <taxon>Larinioides</taxon>
    </lineage>
</organism>
<keyword evidence="1" id="KW-0472">Membrane</keyword>
<gene>
    <name evidence="2" type="ORF">LARSCL_LOCUS21903</name>
</gene>
<keyword evidence="1" id="KW-0812">Transmembrane</keyword>
<accession>A0AAV2BY99</accession>
<protein>
    <submittedName>
        <fullName evidence="2">Uncharacterized protein</fullName>
    </submittedName>
</protein>
<evidence type="ECO:0000313" key="3">
    <source>
        <dbReference type="Proteomes" id="UP001497382"/>
    </source>
</evidence>
<keyword evidence="3" id="KW-1185">Reference proteome</keyword>